<keyword evidence="5" id="KW-0804">Transcription</keyword>
<dbReference type="SUPFAM" id="SSF57959">
    <property type="entry name" value="Leucine zipper domain"/>
    <property type="match status" value="1"/>
</dbReference>
<feature type="region of interest" description="Disordered" evidence="7">
    <location>
        <begin position="1"/>
        <end position="20"/>
    </location>
</feature>
<evidence type="ECO:0000256" key="6">
    <source>
        <dbReference type="ARBA" id="ARBA00023242"/>
    </source>
</evidence>
<feature type="compositionally biased region" description="Basic and acidic residues" evidence="7">
    <location>
        <begin position="51"/>
        <end position="65"/>
    </location>
</feature>
<keyword evidence="4" id="KW-0238">DNA-binding</keyword>
<dbReference type="Proteomes" id="UP000000305">
    <property type="component" value="Unassembled WGS sequence"/>
</dbReference>
<dbReference type="InParanoid" id="E9G8Q3"/>
<dbReference type="AlphaFoldDB" id="E9G8Q3"/>
<dbReference type="SMART" id="SM00338">
    <property type="entry name" value="BRLZ"/>
    <property type="match status" value="1"/>
</dbReference>
<keyword evidence="10" id="KW-1185">Reference proteome</keyword>
<keyword evidence="6" id="KW-0539">Nucleus</keyword>
<dbReference type="KEGG" id="dpx:DAPPUDRAFT_223098"/>
<evidence type="ECO:0000256" key="5">
    <source>
        <dbReference type="ARBA" id="ARBA00023163"/>
    </source>
</evidence>
<dbReference type="GO" id="GO:0006357">
    <property type="term" value="P:regulation of transcription by RNA polymerase II"/>
    <property type="evidence" value="ECO:0000318"/>
    <property type="project" value="GO_Central"/>
</dbReference>
<feature type="domain" description="BZIP" evidence="8">
    <location>
        <begin position="425"/>
        <end position="482"/>
    </location>
</feature>
<dbReference type="PANTHER" id="PTHR11988">
    <property type="entry name" value="THYROTROPH EMBRYONIC FACTOR RELATED"/>
    <property type="match status" value="1"/>
</dbReference>
<dbReference type="EMBL" id="GL732535">
    <property type="protein sequence ID" value="EFX84228.1"/>
    <property type="molecule type" value="Genomic_DNA"/>
</dbReference>
<evidence type="ECO:0000313" key="9">
    <source>
        <dbReference type="EMBL" id="EFX84228.1"/>
    </source>
</evidence>
<feature type="compositionally biased region" description="Low complexity" evidence="7">
    <location>
        <begin position="400"/>
        <end position="409"/>
    </location>
</feature>
<proteinExistence type="inferred from homology"/>
<dbReference type="Gene3D" id="1.20.5.170">
    <property type="match status" value="1"/>
</dbReference>
<feature type="region of interest" description="Disordered" evidence="7">
    <location>
        <begin position="27"/>
        <end position="178"/>
    </location>
</feature>
<evidence type="ECO:0000256" key="2">
    <source>
        <dbReference type="ARBA" id="ARBA00006079"/>
    </source>
</evidence>
<evidence type="ECO:0000259" key="8">
    <source>
        <dbReference type="PROSITE" id="PS50217"/>
    </source>
</evidence>
<feature type="compositionally biased region" description="Basic and acidic residues" evidence="7">
    <location>
        <begin position="1"/>
        <end position="17"/>
    </location>
</feature>
<feature type="compositionally biased region" description="Basic residues" evidence="7">
    <location>
        <begin position="97"/>
        <end position="109"/>
    </location>
</feature>
<name>E9G8Q3_DAPPU</name>
<dbReference type="OrthoDB" id="6022300at2759"/>
<feature type="compositionally biased region" description="Polar residues" evidence="7">
    <location>
        <begin position="122"/>
        <end position="142"/>
    </location>
</feature>
<feature type="region of interest" description="Disordered" evidence="7">
    <location>
        <begin position="347"/>
        <end position="367"/>
    </location>
</feature>
<dbReference type="FunFam" id="1.20.5.170:FF:000025">
    <property type="entry name" value="nuclear factor interleukin-3-regulated protein-like"/>
    <property type="match status" value="1"/>
</dbReference>
<reference evidence="9 10" key="1">
    <citation type="journal article" date="2011" name="Science">
        <title>The ecoresponsive genome of Daphnia pulex.</title>
        <authorList>
            <person name="Colbourne J.K."/>
            <person name="Pfrender M.E."/>
            <person name="Gilbert D."/>
            <person name="Thomas W.K."/>
            <person name="Tucker A."/>
            <person name="Oakley T.H."/>
            <person name="Tokishita S."/>
            <person name="Aerts A."/>
            <person name="Arnold G.J."/>
            <person name="Basu M.K."/>
            <person name="Bauer D.J."/>
            <person name="Caceres C.E."/>
            <person name="Carmel L."/>
            <person name="Casola C."/>
            <person name="Choi J.H."/>
            <person name="Detter J.C."/>
            <person name="Dong Q."/>
            <person name="Dusheyko S."/>
            <person name="Eads B.D."/>
            <person name="Frohlich T."/>
            <person name="Geiler-Samerotte K.A."/>
            <person name="Gerlach D."/>
            <person name="Hatcher P."/>
            <person name="Jogdeo S."/>
            <person name="Krijgsveld J."/>
            <person name="Kriventseva E.V."/>
            <person name="Kultz D."/>
            <person name="Laforsch C."/>
            <person name="Lindquist E."/>
            <person name="Lopez J."/>
            <person name="Manak J.R."/>
            <person name="Muller J."/>
            <person name="Pangilinan J."/>
            <person name="Patwardhan R.P."/>
            <person name="Pitluck S."/>
            <person name="Pritham E.J."/>
            <person name="Rechtsteiner A."/>
            <person name="Rho M."/>
            <person name="Rogozin I.B."/>
            <person name="Sakarya O."/>
            <person name="Salamov A."/>
            <person name="Schaack S."/>
            <person name="Shapiro H."/>
            <person name="Shiga Y."/>
            <person name="Skalitzky C."/>
            <person name="Smith Z."/>
            <person name="Souvorov A."/>
            <person name="Sung W."/>
            <person name="Tang Z."/>
            <person name="Tsuchiya D."/>
            <person name="Tu H."/>
            <person name="Vos H."/>
            <person name="Wang M."/>
            <person name="Wolf Y.I."/>
            <person name="Yamagata H."/>
            <person name="Yamada T."/>
            <person name="Ye Y."/>
            <person name="Shaw J.R."/>
            <person name="Andrews J."/>
            <person name="Crease T.J."/>
            <person name="Tang H."/>
            <person name="Lucas S.M."/>
            <person name="Robertson H.M."/>
            <person name="Bork P."/>
            <person name="Koonin E.V."/>
            <person name="Zdobnov E.M."/>
            <person name="Grigoriev I.V."/>
            <person name="Lynch M."/>
            <person name="Boore J.L."/>
        </authorList>
    </citation>
    <scope>NUCLEOTIDE SEQUENCE [LARGE SCALE GENOMIC DNA]</scope>
</reference>
<gene>
    <name evidence="9" type="primary">GT</name>
    <name evidence="9" type="ORF">DAPPUDRAFT_223098</name>
</gene>
<comment type="similarity">
    <text evidence="2">Belongs to the bZIP family. NFIL3 subfamily.</text>
</comment>
<feature type="region of interest" description="Disordered" evidence="7">
    <location>
        <begin position="288"/>
        <end position="332"/>
    </location>
</feature>
<evidence type="ECO:0000256" key="4">
    <source>
        <dbReference type="ARBA" id="ARBA00023125"/>
    </source>
</evidence>
<evidence type="ECO:0000313" key="10">
    <source>
        <dbReference type="Proteomes" id="UP000000305"/>
    </source>
</evidence>
<organism evidence="9 10">
    <name type="scientific">Daphnia pulex</name>
    <name type="common">Water flea</name>
    <dbReference type="NCBI Taxonomy" id="6669"/>
    <lineage>
        <taxon>Eukaryota</taxon>
        <taxon>Metazoa</taxon>
        <taxon>Ecdysozoa</taxon>
        <taxon>Arthropoda</taxon>
        <taxon>Crustacea</taxon>
        <taxon>Branchiopoda</taxon>
        <taxon>Diplostraca</taxon>
        <taxon>Cladocera</taxon>
        <taxon>Anomopoda</taxon>
        <taxon>Daphniidae</taxon>
        <taxon>Daphnia</taxon>
    </lineage>
</organism>
<evidence type="ECO:0000256" key="7">
    <source>
        <dbReference type="SAM" id="MobiDB-lite"/>
    </source>
</evidence>
<dbReference type="eggNOG" id="KOG3119">
    <property type="taxonomic scope" value="Eukaryota"/>
</dbReference>
<dbReference type="PANTHER" id="PTHR11988:SF56">
    <property type="entry name" value="TRANSCRIPTION FACTOR CES-2"/>
    <property type="match status" value="1"/>
</dbReference>
<comment type="subcellular location">
    <subcellularLocation>
        <location evidence="1">Nucleus</location>
    </subcellularLocation>
</comment>
<dbReference type="InterPro" id="IPR046347">
    <property type="entry name" value="bZIP_sf"/>
</dbReference>
<sequence length="488" mass="52744">MSSRGEETQHCDEERPRPVRFSIFGQIQQQQQRASLSHHHVSIKAESGEYMDDRYHDDEDVHPELEDGEDQPLDFSAKKPEPKITAKVAVRPSNGHDHHHQVQLHHSLHGHFPTPSWAMPATSHSSESGVSDLCSNSPQSDNEPPMAPKSPLGGSPLAQQPREIQQQPQQPNRMPQVTSPLPAALSAIYGPLAALQNNRNAVNGGIDPAITAATTQLLSNLAAVTNGGKGGKNPRPFKAYPRDPMSLPLGLYGLPMAGNHNAGEETVMTQASNDAYAEFRRQMLSQVNATKSKRKSINENGNSRPSSVNGDSDDGTVHGHNGNDSDVPEATHIRGTVSVTDMRLISNDDDSEHSANDSIHVPSGGIKSPAINNNVGDLSLLGSSPGGGGGGMMSVSAMAATTSGNSSSNGSGGKKRGRNGEEIKDEAYWERRRKNNEAAKRSRDARRAKEDEIAIRAAFLEQENLKLRFELANLKNETAKLRCMIYNS</sequence>
<dbReference type="CDD" id="cd14695">
    <property type="entry name" value="bZIP_HLF"/>
    <property type="match status" value="1"/>
</dbReference>
<dbReference type="GO" id="GO:0000981">
    <property type="term" value="F:DNA-binding transcription factor activity, RNA polymerase II-specific"/>
    <property type="evidence" value="ECO:0000318"/>
    <property type="project" value="GO_Central"/>
</dbReference>
<dbReference type="STRING" id="6669.E9G8Q3"/>
<dbReference type="PhylomeDB" id="E9G8Q3"/>
<evidence type="ECO:0000256" key="3">
    <source>
        <dbReference type="ARBA" id="ARBA00023015"/>
    </source>
</evidence>
<feature type="compositionally biased region" description="Low complexity" evidence="7">
    <location>
        <begin position="159"/>
        <end position="176"/>
    </location>
</feature>
<keyword evidence="3" id="KW-0805">Transcription regulation</keyword>
<feature type="compositionally biased region" description="Polar residues" evidence="7">
    <location>
        <begin position="298"/>
        <end position="310"/>
    </location>
</feature>
<dbReference type="GO" id="GO:0000978">
    <property type="term" value="F:RNA polymerase II cis-regulatory region sequence-specific DNA binding"/>
    <property type="evidence" value="ECO:0000318"/>
    <property type="project" value="GO_Central"/>
</dbReference>
<dbReference type="GO" id="GO:0005634">
    <property type="term" value="C:nucleus"/>
    <property type="evidence" value="ECO:0000318"/>
    <property type="project" value="GO_Central"/>
</dbReference>
<dbReference type="HOGENOM" id="CLU_559303_0_0_1"/>
<evidence type="ECO:0000256" key="1">
    <source>
        <dbReference type="ARBA" id="ARBA00004123"/>
    </source>
</evidence>
<dbReference type="Pfam" id="PF07716">
    <property type="entry name" value="bZIP_2"/>
    <property type="match status" value="1"/>
</dbReference>
<dbReference type="PROSITE" id="PS50217">
    <property type="entry name" value="BZIP"/>
    <property type="match status" value="1"/>
</dbReference>
<feature type="compositionally biased region" description="Basic and acidic residues" evidence="7">
    <location>
        <begin position="418"/>
        <end position="428"/>
    </location>
</feature>
<feature type="region of interest" description="Disordered" evidence="7">
    <location>
        <begin position="400"/>
        <end position="428"/>
    </location>
</feature>
<protein>
    <submittedName>
        <fullName evidence="9">Putative basic-leucine zipper transcription regulator giant</fullName>
    </submittedName>
</protein>
<dbReference type="InterPro" id="IPR004827">
    <property type="entry name" value="bZIP"/>
</dbReference>
<dbReference type="InterPro" id="IPR040223">
    <property type="entry name" value="PAR_bZIP"/>
</dbReference>
<accession>E9G8Q3</accession>